<keyword evidence="2" id="KW-1185">Reference proteome</keyword>
<sequence>MVNLSNQNTLYPIHYSLGESSERVIIHQQDDLCITHEHLYQDATPTRFYQQQANTFCFVLKGELYLQQKQEETILKKHQGIWLNAHIVNTATLLSPIVELCLIRFKISDNSTPISPIKKVSSGTVESGLGRNHIKTWPLWQSSSGSISLELYPPRYIETLYYQKAATQYILSLDGMALISDREKHSKKCDNLGKVIPHKVPRAILNPSSESIIVLSVTTSHKTKGRVLLLKKTEPSLS</sequence>
<name>A0ABR8NVY4_9GAMM</name>
<comment type="caution">
    <text evidence="1">The sequence shown here is derived from an EMBL/GenBank/DDBJ whole genome shotgun (WGS) entry which is preliminary data.</text>
</comment>
<reference evidence="1 2" key="1">
    <citation type="submission" date="2020-09" db="EMBL/GenBank/DDBJ databases">
        <title>Marinomonas sp. nov., isolated from the cysticercosis algae of Qingdao, China.</title>
        <authorList>
            <person name="Sun X."/>
        </authorList>
    </citation>
    <scope>NUCLEOTIDE SEQUENCE [LARGE SCALE GENOMIC DNA]</scope>
    <source>
        <strain evidence="1 2">SM2066</strain>
    </source>
</reference>
<dbReference type="EMBL" id="JACYFC010000001">
    <property type="protein sequence ID" value="MBD5770221.1"/>
    <property type="molecule type" value="Genomic_DNA"/>
</dbReference>
<protein>
    <submittedName>
        <fullName evidence="1">Uncharacterized protein</fullName>
    </submittedName>
</protein>
<gene>
    <name evidence="1" type="ORF">IF202_04085</name>
</gene>
<dbReference type="RefSeq" id="WP_191593577.1">
    <property type="nucleotide sequence ID" value="NZ_JACYFC010000001.1"/>
</dbReference>
<proteinExistence type="predicted"/>
<organism evidence="1 2">
    <name type="scientific">Marinomonas colpomeniae</name>
    <dbReference type="NCBI Taxonomy" id="2774408"/>
    <lineage>
        <taxon>Bacteria</taxon>
        <taxon>Pseudomonadati</taxon>
        <taxon>Pseudomonadota</taxon>
        <taxon>Gammaproteobacteria</taxon>
        <taxon>Oceanospirillales</taxon>
        <taxon>Oceanospirillaceae</taxon>
        <taxon>Marinomonas</taxon>
    </lineage>
</organism>
<evidence type="ECO:0000313" key="2">
    <source>
        <dbReference type="Proteomes" id="UP000604161"/>
    </source>
</evidence>
<dbReference type="Proteomes" id="UP000604161">
    <property type="component" value="Unassembled WGS sequence"/>
</dbReference>
<evidence type="ECO:0000313" key="1">
    <source>
        <dbReference type="EMBL" id="MBD5770221.1"/>
    </source>
</evidence>
<accession>A0ABR8NVY4</accession>